<organism evidence="5 6">
    <name type="scientific">Halalkaliarchaeum desulfuricum</name>
    <dbReference type="NCBI Taxonomy" id="2055893"/>
    <lineage>
        <taxon>Archaea</taxon>
        <taxon>Methanobacteriati</taxon>
        <taxon>Methanobacteriota</taxon>
        <taxon>Stenosarchaea group</taxon>
        <taxon>Halobacteria</taxon>
        <taxon>Halobacteriales</taxon>
        <taxon>Haloferacaceae</taxon>
        <taxon>Halalkaliarchaeum</taxon>
    </lineage>
</organism>
<comment type="cofactor">
    <cofactor evidence="1">
        <name>Zn(2+)</name>
        <dbReference type="ChEBI" id="CHEBI:29105"/>
    </cofactor>
</comment>
<gene>
    <name evidence="5" type="ORF">AArcSl_3013</name>
</gene>
<dbReference type="GO" id="GO:0009231">
    <property type="term" value="P:riboflavin biosynthetic process"/>
    <property type="evidence" value="ECO:0007669"/>
    <property type="project" value="TreeGrafter"/>
</dbReference>
<dbReference type="AlphaFoldDB" id="A0A343TNF2"/>
<dbReference type="Proteomes" id="UP000263012">
    <property type="component" value="Chromosome"/>
</dbReference>
<dbReference type="Pfam" id="PF02633">
    <property type="entry name" value="Creatininase"/>
    <property type="match status" value="1"/>
</dbReference>
<evidence type="ECO:0000256" key="1">
    <source>
        <dbReference type="ARBA" id="ARBA00001947"/>
    </source>
</evidence>
<dbReference type="GO" id="GO:0047789">
    <property type="term" value="F:creatininase activity"/>
    <property type="evidence" value="ECO:0007669"/>
    <property type="project" value="UniProtKB-EC"/>
</dbReference>
<accession>A0A343TNF2</accession>
<dbReference type="EC" id="3.5.2.10" evidence="5"/>
<keyword evidence="2" id="KW-0479">Metal-binding</keyword>
<evidence type="ECO:0000313" key="6">
    <source>
        <dbReference type="Proteomes" id="UP000263012"/>
    </source>
</evidence>
<dbReference type="GO" id="GO:0046872">
    <property type="term" value="F:metal ion binding"/>
    <property type="evidence" value="ECO:0007669"/>
    <property type="project" value="UniProtKB-KW"/>
</dbReference>
<evidence type="ECO:0000313" key="5">
    <source>
        <dbReference type="EMBL" id="AUX10624.1"/>
    </source>
</evidence>
<dbReference type="Gene3D" id="3.40.50.10310">
    <property type="entry name" value="Creatininase"/>
    <property type="match status" value="1"/>
</dbReference>
<dbReference type="InterPro" id="IPR003785">
    <property type="entry name" value="Creatininase/forma_Hydrolase"/>
</dbReference>
<sequence>MTDDNEETQRGAAETAFDLGGMTWEEAGEAFLSADAVVLPTGSTEQHSRHLPLSVDSLRADHLSATLVEAAERRDLQLYRLPTLPYGYSQHHMRFPGTVTLTPETYREVIVEIGASIADHGVDRLLLLNCHGGNREPLKLAADRLGREYDLEVHFVHWTDFAREKLEEQFGDDWGHAGDHETSVIELFRPDLVREEHKEPQTTREFPETRSYTYFDEVTEEGGLGDPTNADPEAIEEIIAETTAEILDAFEADLDAGW</sequence>
<evidence type="ECO:0000256" key="2">
    <source>
        <dbReference type="ARBA" id="ARBA00022723"/>
    </source>
</evidence>
<dbReference type="KEGG" id="hdf:AArcSl_3013"/>
<dbReference type="GO" id="GO:0016811">
    <property type="term" value="F:hydrolase activity, acting on carbon-nitrogen (but not peptide) bonds, in linear amides"/>
    <property type="evidence" value="ECO:0007669"/>
    <property type="project" value="TreeGrafter"/>
</dbReference>
<reference evidence="6" key="1">
    <citation type="submission" date="2017-11" db="EMBL/GenBank/DDBJ databases">
        <title>Phenotypic and genomic properties of facultatively anaerobic sulfur-reducing natronoarchaea from hypersaline soda lakes.</title>
        <authorList>
            <person name="Sorokin D.Y."/>
            <person name="Kublanov I.V."/>
            <person name="Roman P."/>
            <person name="Sinninghe Damste J.S."/>
            <person name="Golyshin P.N."/>
            <person name="Rojo D."/>
            <person name="Ciordia S."/>
            <person name="Mena M.D.C."/>
            <person name="Ferrer M."/>
            <person name="Messina E."/>
            <person name="Smedile F."/>
            <person name="La Spada G."/>
            <person name="La Cono V."/>
            <person name="Yakimov M.M."/>
        </authorList>
    </citation>
    <scope>NUCLEOTIDE SEQUENCE [LARGE SCALE GENOMIC DNA]</scope>
    <source>
        <strain evidence="6">AArc-Sl</strain>
    </source>
</reference>
<keyword evidence="4" id="KW-0862">Zinc</keyword>
<protein>
    <submittedName>
        <fullName evidence="5">Creatinine amidohydrolase</fullName>
        <ecNumber evidence="5">3.5.2.10</ecNumber>
    </submittedName>
</protein>
<dbReference type="EMBL" id="CP025066">
    <property type="protein sequence ID" value="AUX10624.1"/>
    <property type="molecule type" value="Genomic_DNA"/>
</dbReference>
<dbReference type="PANTHER" id="PTHR35005:SF1">
    <property type="entry name" value="2-AMINO-5-FORMYLAMINO-6-RIBOSYLAMINOPYRIMIDIN-4(3H)-ONE 5'-MONOPHOSPHATE DEFORMYLASE"/>
    <property type="match status" value="1"/>
</dbReference>
<evidence type="ECO:0000256" key="3">
    <source>
        <dbReference type="ARBA" id="ARBA00022801"/>
    </source>
</evidence>
<keyword evidence="6" id="KW-1185">Reference proteome</keyword>
<dbReference type="PANTHER" id="PTHR35005">
    <property type="entry name" value="3-DEHYDRO-SCYLLO-INOSOSE HYDROLASE"/>
    <property type="match status" value="1"/>
</dbReference>
<keyword evidence="3 5" id="KW-0378">Hydrolase</keyword>
<name>A0A343TNF2_9EURY</name>
<evidence type="ECO:0000256" key="4">
    <source>
        <dbReference type="ARBA" id="ARBA00022833"/>
    </source>
</evidence>
<dbReference type="InterPro" id="IPR024087">
    <property type="entry name" value="Creatininase-like_sf"/>
</dbReference>
<dbReference type="SUPFAM" id="SSF102215">
    <property type="entry name" value="Creatininase"/>
    <property type="match status" value="1"/>
</dbReference>
<proteinExistence type="predicted"/>